<keyword evidence="8" id="KW-1185">Reference proteome</keyword>
<reference evidence="7 8" key="1">
    <citation type="submission" date="2016-10" db="EMBL/GenBank/DDBJ databases">
        <authorList>
            <person name="de Groot N.N."/>
        </authorList>
    </citation>
    <scope>NUCLEOTIDE SEQUENCE [LARGE SCALE GENOMIC DNA]</scope>
    <source>
        <strain evidence="7 8">DSM 18438</strain>
    </source>
</reference>
<name>A0A1I1IR79_9GAMM</name>
<accession>A0A1I1IR79</accession>
<evidence type="ECO:0000313" key="8">
    <source>
        <dbReference type="Proteomes" id="UP000199058"/>
    </source>
</evidence>
<evidence type="ECO:0000313" key="7">
    <source>
        <dbReference type="EMBL" id="SFC38769.1"/>
    </source>
</evidence>
<dbReference type="SUPFAM" id="SSF141488">
    <property type="entry name" value="YdhA-like"/>
    <property type="match status" value="1"/>
</dbReference>
<evidence type="ECO:0000256" key="2">
    <source>
        <dbReference type="ARBA" id="ARBA00023136"/>
    </source>
</evidence>
<proteinExistence type="predicted"/>
<sequence>MICRNWIKATTLGLLTSLLLVGCASGPQQATFEEATETSVWVCDDQDVMQTRHTDNQLWLQLPNSDSWLELNRGRSASGSLYENAQDTRFWSQGERARVFTPHQEWSFCHLEARGAHDEVDATALIAGTDNSPDALTLRATGHHPGWLLEIRQKGEGSLSFNFGTETHDLTGIEQTHQDLIVRRYQAQLPDGEPFQYQVENVMCIDIKSGEPFQHRVEMTFQGQTYRGCGQSF</sequence>
<evidence type="ECO:0000256" key="4">
    <source>
        <dbReference type="ARBA" id="ARBA00023288"/>
    </source>
</evidence>
<organism evidence="7 8">
    <name type="scientific">Marinospirillum celere</name>
    <dbReference type="NCBI Taxonomy" id="1122252"/>
    <lineage>
        <taxon>Bacteria</taxon>
        <taxon>Pseudomonadati</taxon>
        <taxon>Pseudomonadota</taxon>
        <taxon>Gammaproteobacteria</taxon>
        <taxon>Oceanospirillales</taxon>
        <taxon>Oceanospirillaceae</taxon>
        <taxon>Marinospirillum</taxon>
    </lineage>
</organism>
<dbReference type="PROSITE" id="PS51257">
    <property type="entry name" value="PROKAR_LIPOPROTEIN"/>
    <property type="match status" value="1"/>
</dbReference>
<dbReference type="EMBL" id="FOLH01000005">
    <property type="protein sequence ID" value="SFC38769.1"/>
    <property type="molecule type" value="Genomic_DNA"/>
</dbReference>
<evidence type="ECO:0000256" key="5">
    <source>
        <dbReference type="SAM" id="SignalP"/>
    </source>
</evidence>
<evidence type="ECO:0000256" key="3">
    <source>
        <dbReference type="ARBA" id="ARBA00023139"/>
    </source>
</evidence>
<keyword evidence="3" id="KW-0564">Palmitate</keyword>
<protein>
    <submittedName>
        <fullName evidence="7">Membrane-bound lysozyme-inhibitor of c-type lysozyme</fullName>
    </submittedName>
</protein>
<dbReference type="Pfam" id="PF09864">
    <property type="entry name" value="MliC"/>
    <property type="match status" value="1"/>
</dbReference>
<dbReference type="InterPro" id="IPR018660">
    <property type="entry name" value="MliC"/>
</dbReference>
<keyword evidence="4" id="KW-0449">Lipoprotein</keyword>
<feature type="chain" id="PRO_5011681084" evidence="5">
    <location>
        <begin position="31"/>
        <end position="233"/>
    </location>
</feature>
<evidence type="ECO:0000256" key="1">
    <source>
        <dbReference type="ARBA" id="ARBA00022729"/>
    </source>
</evidence>
<dbReference type="InterPro" id="IPR036328">
    <property type="entry name" value="MliC_sf"/>
</dbReference>
<gene>
    <name evidence="7" type="ORF">SAMN05660443_2467</name>
</gene>
<keyword evidence="1 5" id="KW-0732">Signal</keyword>
<dbReference type="RefSeq" id="WP_177203553.1">
    <property type="nucleotide sequence ID" value="NZ_FOLH01000005.1"/>
</dbReference>
<feature type="signal peptide" evidence="5">
    <location>
        <begin position="1"/>
        <end position="30"/>
    </location>
</feature>
<dbReference type="Gene3D" id="2.40.128.200">
    <property type="match status" value="1"/>
</dbReference>
<evidence type="ECO:0000259" key="6">
    <source>
        <dbReference type="Pfam" id="PF09864"/>
    </source>
</evidence>
<dbReference type="Proteomes" id="UP000199058">
    <property type="component" value="Unassembled WGS sequence"/>
</dbReference>
<dbReference type="AlphaFoldDB" id="A0A1I1IR79"/>
<feature type="domain" description="C-type lysozyme inhibitor" evidence="6">
    <location>
        <begin position="41"/>
        <end position="104"/>
    </location>
</feature>
<dbReference type="STRING" id="1122252.SAMN05660443_2467"/>
<keyword evidence="2" id="KW-0472">Membrane</keyword>